<keyword evidence="3" id="KW-1185">Reference proteome</keyword>
<proteinExistence type="predicted"/>
<name>A0A8J4EES3_9ACTN</name>
<accession>A0A8J4EES3</accession>
<dbReference type="Proteomes" id="UP000635606">
    <property type="component" value="Unassembled WGS sequence"/>
</dbReference>
<protein>
    <submittedName>
        <fullName evidence="2">Uncharacterized protein</fullName>
    </submittedName>
</protein>
<feature type="region of interest" description="Disordered" evidence="1">
    <location>
        <begin position="1"/>
        <end position="33"/>
    </location>
</feature>
<gene>
    <name evidence="2" type="ORF">Voc01_069430</name>
</gene>
<comment type="caution">
    <text evidence="2">The sequence shown here is derived from an EMBL/GenBank/DDBJ whole genome shotgun (WGS) entry which is preliminary data.</text>
</comment>
<feature type="compositionally biased region" description="Basic and acidic residues" evidence="1">
    <location>
        <begin position="9"/>
        <end position="19"/>
    </location>
</feature>
<evidence type="ECO:0000313" key="3">
    <source>
        <dbReference type="Proteomes" id="UP000635606"/>
    </source>
</evidence>
<dbReference type="EMBL" id="BOPH01000094">
    <property type="protein sequence ID" value="GIJ72026.1"/>
    <property type="molecule type" value="Genomic_DNA"/>
</dbReference>
<feature type="region of interest" description="Disordered" evidence="1">
    <location>
        <begin position="129"/>
        <end position="154"/>
    </location>
</feature>
<evidence type="ECO:0000256" key="1">
    <source>
        <dbReference type="SAM" id="MobiDB-lite"/>
    </source>
</evidence>
<dbReference type="AlphaFoldDB" id="A0A8J4EES3"/>
<reference evidence="2" key="1">
    <citation type="submission" date="2021-01" db="EMBL/GenBank/DDBJ databases">
        <title>Whole genome shotgun sequence of Virgisporangium ochraceum NBRC 16418.</title>
        <authorList>
            <person name="Komaki H."/>
            <person name="Tamura T."/>
        </authorList>
    </citation>
    <scope>NUCLEOTIDE SEQUENCE</scope>
    <source>
        <strain evidence="2">NBRC 16418</strain>
    </source>
</reference>
<sequence>MINPSADSANHRRMNDAHSSRRRSQSTTATPNAATKCEKYTQLAMTSYHRIESGSYRCCWSHTVGTWPPNMNRSASISSKACGVRPWSARPRERLYTTSRATMGSQSRANRRCTRRGWSMRTAIVASHSQTKARIGSVSGSPSSTHHATNPTHQSATAIVRFRRIRAVSPAESVCSGGTCAVAVIATKVNDRVRHP</sequence>
<organism evidence="2 3">
    <name type="scientific">Virgisporangium ochraceum</name>
    <dbReference type="NCBI Taxonomy" id="65505"/>
    <lineage>
        <taxon>Bacteria</taxon>
        <taxon>Bacillati</taxon>
        <taxon>Actinomycetota</taxon>
        <taxon>Actinomycetes</taxon>
        <taxon>Micromonosporales</taxon>
        <taxon>Micromonosporaceae</taxon>
        <taxon>Virgisporangium</taxon>
    </lineage>
</organism>
<evidence type="ECO:0000313" key="2">
    <source>
        <dbReference type="EMBL" id="GIJ72026.1"/>
    </source>
</evidence>